<feature type="signal peptide" evidence="2">
    <location>
        <begin position="1"/>
        <end position="23"/>
    </location>
</feature>
<dbReference type="RefSeq" id="WP_086797205.1">
    <property type="nucleotide sequence ID" value="NZ_CP021132.1"/>
</dbReference>
<dbReference type="Proteomes" id="UP000564604">
    <property type="component" value="Unassembled WGS sequence"/>
</dbReference>
<evidence type="ECO:0000256" key="2">
    <source>
        <dbReference type="SAM" id="SignalP"/>
    </source>
</evidence>
<protein>
    <recommendedName>
        <fullName evidence="5">Lipoprotein</fullName>
    </recommendedName>
</protein>
<reference evidence="3 4" key="1">
    <citation type="journal article" date="2020" name="Front. Microbiol.">
        <title>Genetic Organization of the aprX-lipA2 Operon Affects the Proteolytic Potential of Pseudomonas Species in Milk.</title>
        <authorList>
            <person name="Maier C."/>
            <person name="Huptas C."/>
            <person name="von Neubeck M."/>
            <person name="Scherer S."/>
            <person name="Wenning M."/>
            <person name="Lucking G."/>
        </authorList>
    </citation>
    <scope>NUCLEOTIDE SEQUENCE [LARGE SCALE GENOMIC DNA]</scope>
    <source>
        <strain evidence="3 4">WS 5094</strain>
    </source>
</reference>
<proteinExistence type="predicted"/>
<name>A0A9Q5FNW4_PSEFR</name>
<accession>A0A9Q5FNW4</accession>
<keyword evidence="2" id="KW-0732">Signal</keyword>
<evidence type="ECO:0000256" key="1">
    <source>
        <dbReference type="SAM" id="MobiDB-lite"/>
    </source>
</evidence>
<evidence type="ECO:0000313" key="3">
    <source>
        <dbReference type="EMBL" id="NNB49192.1"/>
    </source>
</evidence>
<comment type="caution">
    <text evidence="3">The sequence shown here is derived from an EMBL/GenBank/DDBJ whole genome shotgun (WGS) entry which is preliminary data.</text>
</comment>
<feature type="chain" id="PRO_5040196313" description="Lipoprotein" evidence="2">
    <location>
        <begin position="24"/>
        <end position="113"/>
    </location>
</feature>
<feature type="compositionally biased region" description="Polar residues" evidence="1">
    <location>
        <begin position="34"/>
        <end position="44"/>
    </location>
</feature>
<evidence type="ECO:0000313" key="4">
    <source>
        <dbReference type="Proteomes" id="UP000564604"/>
    </source>
</evidence>
<gene>
    <name evidence="3" type="ORF">HBN89_07880</name>
</gene>
<dbReference type="EMBL" id="JAAQYX010000008">
    <property type="protein sequence ID" value="NNB49192.1"/>
    <property type="molecule type" value="Genomic_DNA"/>
</dbReference>
<dbReference type="AlphaFoldDB" id="A0A9Q5FNW4"/>
<feature type="region of interest" description="Disordered" evidence="1">
    <location>
        <begin position="20"/>
        <end position="113"/>
    </location>
</feature>
<sequence>MNPLKYSCLLMLIGGVLAGQAQAHTPPGSPVLLAQNTPITNTPPANDAIRRINPNSRQGTGASVPGARGPSTAPVPRAPSLENGAIGNGYPRHQAPPPTRKPTAPSLQPRDKP</sequence>
<organism evidence="3 4">
    <name type="scientific">Pseudomonas fragi</name>
    <dbReference type="NCBI Taxonomy" id="296"/>
    <lineage>
        <taxon>Bacteria</taxon>
        <taxon>Pseudomonadati</taxon>
        <taxon>Pseudomonadota</taxon>
        <taxon>Gammaproteobacteria</taxon>
        <taxon>Pseudomonadales</taxon>
        <taxon>Pseudomonadaceae</taxon>
        <taxon>Pseudomonas</taxon>
    </lineage>
</organism>
<evidence type="ECO:0008006" key="5">
    <source>
        <dbReference type="Google" id="ProtNLM"/>
    </source>
</evidence>